<dbReference type="OrthoDB" id="9804819at2"/>
<keyword evidence="8" id="KW-0046">Antibiotic resistance</keyword>
<evidence type="ECO:0000256" key="5">
    <source>
        <dbReference type="ARBA" id="ARBA00022840"/>
    </source>
</evidence>
<dbReference type="GO" id="GO:0005524">
    <property type="term" value="F:ATP binding"/>
    <property type="evidence" value="ECO:0007669"/>
    <property type="project" value="UniProtKB-KW"/>
</dbReference>
<dbReference type="PROSITE" id="PS50893">
    <property type="entry name" value="ABC_TRANSPORTER_2"/>
    <property type="match status" value="1"/>
</dbReference>
<dbReference type="CDD" id="cd03230">
    <property type="entry name" value="ABC_DR_subfamily_A"/>
    <property type="match status" value="1"/>
</dbReference>
<evidence type="ECO:0000256" key="4">
    <source>
        <dbReference type="ARBA" id="ARBA00022741"/>
    </source>
</evidence>
<name>A0A2M9CR66_9CELL</name>
<dbReference type="GO" id="GO:0016887">
    <property type="term" value="F:ATP hydrolysis activity"/>
    <property type="evidence" value="ECO:0007669"/>
    <property type="project" value="InterPro"/>
</dbReference>
<protein>
    <submittedName>
        <fullName evidence="11">ABC-2 type transport system ATP-binding protein</fullName>
    </submittedName>
</protein>
<proteinExistence type="predicted"/>
<evidence type="ECO:0000256" key="3">
    <source>
        <dbReference type="ARBA" id="ARBA00022475"/>
    </source>
</evidence>
<comment type="caution">
    <text evidence="11">The sequence shown here is derived from an EMBL/GenBank/DDBJ whole genome shotgun (WGS) entry which is preliminary data.</text>
</comment>
<keyword evidence="7" id="KW-0472">Membrane</keyword>
<dbReference type="GO" id="GO:0046677">
    <property type="term" value="P:response to antibiotic"/>
    <property type="evidence" value="ECO:0007669"/>
    <property type="project" value="UniProtKB-KW"/>
</dbReference>
<keyword evidence="2" id="KW-0813">Transport</keyword>
<dbReference type="InterPro" id="IPR017871">
    <property type="entry name" value="ABC_transporter-like_CS"/>
</dbReference>
<dbReference type="InterPro" id="IPR003439">
    <property type="entry name" value="ABC_transporter-like_ATP-bd"/>
</dbReference>
<keyword evidence="12" id="KW-1185">Reference proteome</keyword>
<accession>A0A2M9CR66</accession>
<evidence type="ECO:0000256" key="1">
    <source>
        <dbReference type="ARBA" id="ARBA00004202"/>
    </source>
</evidence>
<evidence type="ECO:0000259" key="10">
    <source>
        <dbReference type="PROSITE" id="PS50893"/>
    </source>
</evidence>
<keyword evidence="3" id="KW-1003">Cell membrane</keyword>
<evidence type="ECO:0000256" key="9">
    <source>
        <dbReference type="SAM" id="MobiDB-lite"/>
    </source>
</evidence>
<evidence type="ECO:0000313" key="11">
    <source>
        <dbReference type="EMBL" id="PJJ74422.1"/>
    </source>
</evidence>
<feature type="domain" description="ABC transporter" evidence="10">
    <location>
        <begin position="7"/>
        <end position="232"/>
    </location>
</feature>
<dbReference type="Pfam" id="PF00005">
    <property type="entry name" value="ABC_tran"/>
    <property type="match status" value="1"/>
</dbReference>
<dbReference type="PANTHER" id="PTHR42711:SF16">
    <property type="entry name" value="ABC TRANSPORTER ATP-BINDING PROTEIN"/>
    <property type="match status" value="1"/>
</dbReference>
<feature type="region of interest" description="Disordered" evidence="9">
    <location>
        <begin position="251"/>
        <end position="272"/>
    </location>
</feature>
<keyword evidence="6" id="KW-1278">Translocase</keyword>
<dbReference type="SUPFAM" id="SSF52540">
    <property type="entry name" value="P-loop containing nucleoside triphosphate hydrolases"/>
    <property type="match status" value="1"/>
</dbReference>
<keyword evidence="4" id="KW-0547">Nucleotide-binding</keyword>
<evidence type="ECO:0000256" key="7">
    <source>
        <dbReference type="ARBA" id="ARBA00023136"/>
    </source>
</evidence>
<dbReference type="FunFam" id="3.40.50.300:FF:000589">
    <property type="entry name" value="ABC transporter, ATP-binding subunit"/>
    <property type="match status" value="1"/>
</dbReference>
<gene>
    <name evidence="11" type="ORF">CLV28_1919</name>
</gene>
<dbReference type="SMART" id="SM00382">
    <property type="entry name" value="AAA"/>
    <property type="match status" value="1"/>
</dbReference>
<dbReference type="Proteomes" id="UP000231693">
    <property type="component" value="Unassembled WGS sequence"/>
</dbReference>
<dbReference type="GO" id="GO:0005886">
    <property type="term" value="C:plasma membrane"/>
    <property type="evidence" value="ECO:0007669"/>
    <property type="project" value="UniProtKB-SubCell"/>
</dbReference>
<dbReference type="InterPro" id="IPR003593">
    <property type="entry name" value="AAA+_ATPase"/>
</dbReference>
<keyword evidence="5 11" id="KW-0067">ATP-binding</keyword>
<comment type="subcellular location">
    <subcellularLocation>
        <location evidence="1">Cell membrane</location>
        <topology evidence="1">Peripheral membrane protein</topology>
    </subcellularLocation>
</comment>
<sequence length="331" mass="34669">MPDSPAVVVRGLVKRYDGRAVVDGLDLVAERGAVTAVLGPNGAGKTTSVECCEGLRTPDAGEVRVLGLDPVAQARALRPRVGVMLQDGGLPTGVRALEMLRHVAAMYADPRDVDELAERLGLESFARTTVRRLSGGQRQRLALAAAVVGRPEVVFLDEPSAGMDPQSRHAVWDLVRELRGQGVGIVLTTHLMDEAEDLADHVYVVDHGQVIASGATAELLAAGETAVRVRTRPGLDVAALATVLAGAAARGTTTTSTGAATTSRADGASPAPFVVTEDEPGAYTVRGDVSPVTVAATTRWLADQGALLTQLTVGRRTLEDVFLDLTGRHLR</sequence>
<evidence type="ECO:0000256" key="6">
    <source>
        <dbReference type="ARBA" id="ARBA00022967"/>
    </source>
</evidence>
<dbReference type="RefSeq" id="WP_100423023.1">
    <property type="nucleotide sequence ID" value="NZ_BOOX01000014.1"/>
</dbReference>
<reference evidence="11 12" key="1">
    <citation type="submission" date="2017-11" db="EMBL/GenBank/DDBJ databases">
        <title>Genomic Encyclopedia of Archaeal and Bacterial Type Strains, Phase II (KMG-II): From Individual Species to Whole Genera.</title>
        <authorList>
            <person name="Goeker M."/>
        </authorList>
    </citation>
    <scope>NUCLEOTIDE SEQUENCE [LARGE SCALE GENOMIC DNA]</scope>
    <source>
        <strain evidence="11 12">DSM 25478</strain>
    </source>
</reference>
<dbReference type="InterPro" id="IPR027417">
    <property type="entry name" value="P-loop_NTPase"/>
</dbReference>
<evidence type="ECO:0000256" key="2">
    <source>
        <dbReference type="ARBA" id="ARBA00022448"/>
    </source>
</evidence>
<dbReference type="InterPro" id="IPR050763">
    <property type="entry name" value="ABC_transporter_ATP-binding"/>
</dbReference>
<evidence type="ECO:0000313" key="12">
    <source>
        <dbReference type="Proteomes" id="UP000231693"/>
    </source>
</evidence>
<dbReference type="PROSITE" id="PS00211">
    <property type="entry name" value="ABC_TRANSPORTER_1"/>
    <property type="match status" value="1"/>
</dbReference>
<evidence type="ECO:0000256" key="8">
    <source>
        <dbReference type="ARBA" id="ARBA00023251"/>
    </source>
</evidence>
<feature type="compositionally biased region" description="Low complexity" evidence="9">
    <location>
        <begin position="251"/>
        <end position="268"/>
    </location>
</feature>
<dbReference type="EMBL" id="PGFE01000002">
    <property type="protein sequence ID" value="PJJ74422.1"/>
    <property type="molecule type" value="Genomic_DNA"/>
</dbReference>
<dbReference type="AlphaFoldDB" id="A0A2M9CR66"/>
<dbReference type="Gene3D" id="3.40.50.300">
    <property type="entry name" value="P-loop containing nucleotide triphosphate hydrolases"/>
    <property type="match status" value="1"/>
</dbReference>
<dbReference type="PANTHER" id="PTHR42711">
    <property type="entry name" value="ABC TRANSPORTER ATP-BINDING PROTEIN"/>
    <property type="match status" value="1"/>
</dbReference>
<organism evidence="11 12">
    <name type="scientific">Sediminihabitans luteus</name>
    <dbReference type="NCBI Taxonomy" id="1138585"/>
    <lineage>
        <taxon>Bacteria</taxon>
        <taxon>Bacillati</taxon>
        <taxon>Actinomycetota</taxon>
        <taxon>Actinomycetes</taxon>
        <taxon>Micrococcales</taxon>
        <taxon>Cellulomonadaceae</taxon>
        <taxon>Sediminihabitans</taxon>
    </lineage>
</organism>